<evidence type="ECO:0000313" key="2">
    <source>
        <dbReference type="Proteomes" id="UP000256304"/>
    </source>
</evidence>
<dbReference type="EMBL" id="QTTN01000003">
    <property type="protein sequence ID" value="REE92816.1"/>
    <property type="molecule type" value="Genomic_DNA"/>
</dbReference>
<name>A0A3D9SD79_9BACL</name>
<keyword evidence="2" id="KW-1185">Reference proteome</keyword>
<dbReference type="RefSeq" id="WP_116187735.1">
    <property type="nucleotide sequence ID" value="NZ_QTTN01000003.1"/>
</dbReference>
<dbReference type="Proteomes" id="UP000256304">
    <property type="component" value="Unassembled WGS sequence"/>
</dbReference>
<protein>
    <submittedName>
        <fullName evidence="1">Uncharacterized protein</fullName>
    </submittedName>
</protein>
<organism evidence="1 2">
    <name type="scientific">Paenibacillus taihuensis</name>
    <dbReference type="NCBI Taxonomy" id="1156355"/>
    <lineage>
        <taxon>Bacteria</taxon>
        <taxon>Bacillati</taxon>
        <taxon>Bacillota</taxon>
        <taxon>Bacilli</taxon>
        <taxon>Bacillales</taxon>
        <taxon>Paenibacillaceae</taxon>
        <taxon>Paenibacillus</taxon>
    </lineage>
</organism>
<comment type="caution">
    <text evidence="1">The sequence shown here is derived from an EMBL/GenBank/DDBJ whole genome shotgun (WGS) entry which is preliminary data.</text>
</comment>
<reference evidence="1 2" key="1">
    <citation type="submission" date="2018-08" db="EMBL/GenBank/DDBJ databases">
        <title>Genomic Encyclopedia of Type Strains, Phase III (KMG-III): the genomes of soil and plant-associated and newly described type strains.</title>
        <authorList>
            <person name="Whitman W."/>
        </authorList>
    </citation>
    <scope>NUCLEOTIDE SEQUENCE [LARGE SCALE GENOMIC DNA]</scope>
    <source>
        <strain evidence="1 2">CGMCC 1.10966</strain>
    </source>
</reference>
<gene>
    <name evidence="1" type="ORF">A8990_103114</name>
</gene>
<accession>A0A3D9SD79</accession>
<dbReference type="OrthoDB" id="2678943at2"/>
<dbReference type="AlphaFoldDB" id="A0A3D9SD79"/>
<sequence>MATKRVKPLLYNPASTGRVIRKSVQKSCCNTPSGGSSSNPTFNRLTVVWVNRNGVPFDTTGFFARLFRNGVLVSTASFDSFGVVRFNNIGTPTNVSYTIRTFNANGVLFRTRTIPRGVAAYAIIG</sequence>
<proteinExistence type="predicted"/>
<evidence type="ECO:0000313" key="1">
    <source>
        <dbReference type="EMBL" id="REE92816.1"/>
    </source>
</evidence>